<gene>
    <name evidence="2" type="primary">F-UL11</name>
</gene>
<dbReference type="RefSeq" id="YP_010795517.1">
    <property type="nucleotide sequence ID" value="NC_075701.1"/>
</dbReference>
<evidence type="ECO:0000313" key="3">
    <source>
        <dbReference type="Proteomes" id="UP000325782"/>
    </source>
</evidence>
<dbReference type="EMBL" id="HQ878327">
    <property type="protein sequence ID" value="AHA93331.1"/>
    <property type="molecule type" value="Genomic_DNA"/>
</dbReference>
<protein>
    <submittedName>
        <fullName evidence="2">F-hypothetical UL11 protein</fullName>
    </submittedName>
</protein>
<dbReference type="GeneID" id="80532676"/>
<sequence>MGCRCSRSAEGLGYQGSVPSLGWCRRDPGDVIYQDSGVSLSLGDDYAPLAGEDRPSAPIVSQPSDWTPPGMMRLPPVKNVSRQNGAVKYRENPY</sequence>
<feature type="region of interest" description="Disordered" evidence="1">
    <location>
        <begin position="44"/>
        <end position="94"/>
    </location>
</feature>
<dbReference type="KEGG" id="vg:80532676"/>
<accession>V5NWI1</accession>
<name>V5NWI1_9ALPH</name>
<organism evidence="2 3">
    <name type="scientific">Chelonid alphaherpesvirus 5</name>
    <dbReference type="NCBI Taxonomy" id="702736"/>
    <lineage>
        <taxon>Viruses</taxon>
        <taxon>Duplodnaviria</taxon>
        <taxon>Heunggongvirae</taxon>
        <taxon>Peploviricota</taxon>
        <taxon>Herviviricetes</taxon>
        <taxon>Herpesvirales</taxon>
        <taxon>Orthoherpesviridae</taxon>
        <taxon>Alphaherpesvirinae</taxon>
        <taxon>Scutavirus</taxon>
        <taxon>Scutavirus chelonidalpha5</taxon>
    </lineage>
</organism>
<evidence type="ECO:0000313" key="2">
    <source>
        <dbReference type="EMBL" id="AHA93331.1"/>
    </source>
</evidence>
<dbReference type="Proteomes" id="UP000325782">
    <property type="component" value="Segment"/>
</dbReference>
<evidence type="ECO:0000256" key="1">
    <source>
        <dbReference type="SAM" id="MobiDB-lite"/>
    </source>
</evidence>
<keyword evidence="3" id="KW-1185">Reference proteome</keyword>
<reference evidence="2 3" key="1">
    <citation type="journal article" date="2012" name="PLoS ONE">
        <title>The genome of Chelonid herpesvirus 5 harbors atypical genes.</title>
        <authorList>
            <person name="Ackermann M."/>
            <person name="Koriabine M."/>
            <person name="Hartmann-Fritsch F."/>
            <person name="de Jong P.J."/>
            <person name="Lewis T.D."/>
            <person name="Schetle N."/>
            <person name="Work T.M."/>
            <person name="Dagenais J."/>
            <person name="Balazs G.H."/>
            <person name="Leong J.A."/>
        </authorList>
    </citation>
    <scope>NUCLEOTIDE SEQUENCE [LARGE SCALE GENOMIC DNA]</scope>
</reference>
<proteinExistence type="predicted"/>